<evidence type="ECO:0000313" key="3">
    <source>
        <dbReference type="WBParaSite" id="SVE_0505600.1"/>
    </source>
</evidence>
<sequence length="138" mass="16652">MTDLNENCTGIVKIEEKLHEETKGIISNKYKNIYQKIGNYKKEEWEDEVKKLKNMNFINYDMIMIMNLSKTDDFKNFKNFSLAKEQNLVFNFQQKMNQLEAQKMIFENIKKKEIKTQENKLENELTQRKTNKGSYNFE</sequence>
<protein>
    <submittedName>
        <fullName evidence="3">Flagellar FliJ protein</fullName>
    </submittedName>
</protein>
<dbReference type="Proteomes" id="UP000035680">
    <property type="component" value="Unassembled WGS sequence"/>
</dbReference>
<keyword evidence="2" id="KW-1185">Reference proteome</keyword>
<proteinExistence type="predicted"/>
<reference evidence="2" key="1">
    <citation type="submission" date="2014-07" db="EMBL/GenBank/DDBJ databases">
        <authorList>
            <person name="Martin A.A"/>
            <person name="De Silva N."/>
        </authorList>
    </citation>
    <scope>NUCLEOTIDE SEQUENCE</scope>
</reference>
<accession>A0A0K0F8A7</accession>
<dbReference type="AlphaFoldDB" id="A0A0K0F8A7"/>
<evidence type="ECO:0000313" key="2">
    <source>
        <dbReference type="Proteomes" id="UP000035680"/>
    </source>
</evidence>
<organism evidence="2 3">
    <name type="scientific">Strongyloides venezuelensis</name>
    <name type="common">Threadworm</name>
    <dbReference type="NCBI Taxonomy" id="75913"/>
    <lineage>
        <taxon>Eukaryota</taxon>
        <taxon>Metazoa</taxon>
        <taxon>Ecdysozoa</taxon>
        <taxon>Nematoda</taxon>
        <taxon>Chromadorea</taxon>
        <taxon>Rhabditida</taxon>
        <taxon>Tylenchina</taxon>
        <taxon>Panagrolaimomorpha</taxon>
        <taxon>Strongyloidoidea</taxon>
        <taxon>Strongyloididae</taxon>
        <taxon>Strongyloides</taxon>
    </lineage>
</organism>
<dbReference type="WBParaSite" id="SVE_0505600.1">
    <property type="protein sequence ID" value="SVE_0505600.1"/>
    <property type="gene ID" value="SVE_0505600"/>
</dbReference>
<name>A0A0K0F8A7_STRVS</name>
<reference evidence="3" key="2">
    <citation type="submission" date="2015-08" db="UniProtKB">
        <authorList>
            <consortium name="WormBaseParasite"/>
        </authorList>
    </citation>
    <scope>IDENTIFICATION</scope>
</reference>
<keyword evidence="1" id="KW-0175">Coiled coil</keyword>
<feature type="coiled-coil region" evidence="1">
    <location>
        <begin position="82"/>
        <end position="131"/>
    </location>
</feature>
<evidence type="ECO:0000256" key="1">
    <source>
        <dbReference type="SAM" id="Coils"/>
    </source>
</evidence>